<proteinExistence type="predicted"/>
<dbReference type="STRING" id="29341.RSJ17_07420"/>
<reference evidence="2 3" key="1">
    <citation type="journal article" date="2015" name="Infect. Genet. Evol.">
        <title>Genomic sequences of six botulinum neurotoxin-producing strains representing three clostridial species illustrate the mobility and diversity of botulinum neurotoxin genes.</title>
        <authorList>
            <person name="Smith T.J."/>
            <person name="Hill K.K."/>
            <person name="Xie G."/>
            <person name="Foley B.T."/>
            <person name="Williamson C.H."/>
            <person name="Foster J.T."/>
            <person name="Johnson S.L."/>
            <person name="Chertkov O."/>
            <person name="Teshima H."/>
            <person name="Gibbons H.S."/>
            <person name="Johnsky L.A."/>
            <person name="Karavis M.A."/>
            <person name="Smith L.A."/>
        </authorList>
    </citation>
    <scope>NUCLEOTIDE SEQUENCE [LARGE SCALE GENOMIC DNA]</scope>
    <source>
        <strain evidence="2 3">CDC 2741</strain>
    </source>
</reference>
<dbReference type="AlphaFoldDB" id="A0A0C1TU72"/>
<evidence type="ECO:0000313" key="3">
    <source>
        <dbReference type="Proteomes" id="UP000031366"/>
    </source>
</evidence>
<sequence length="295" mass="32324">MDWIINNITEGIWGFFAKLCSNIINEAFKFITETIINITDINRYININKYLVYIQIIAASFLLVRIAWEALKYQSGGVLGGNNGSISALMIKVLQSGAAIYVLPYLVIDVLLPINNALMKFIQAIGIEITEEHFSKTKTLVGNLSDLGQLMILVLLILGIGFLILAIAGSIRYIELLICILFAPIAAVSIVNDGEGTEVWFKETICIVFTQSIHMFLLQILITIMTTVDGIMMAVLSIASISIMLKGPQVLRNFLYTSGTGSLSVKTAGTAARGYGKMRAMKRMVKSSSPFGPLV</sequence>
<keyword evidence="1" id="KW-1133">Transmembrane helix</keyword>
<evidence type="ECO:0000313" key="2">
    <source>
        <dbReference type="EMBL" id="KIE44309.1"/>
    </source>
</evidence>
<gene>
    <name evidence="2" type="ORF">U732_926</name>
</gene>
<feature type="transmembrane region" description="Helical" evidence="1">
    <location>
        <begin position="147"/>
        <end position="166"/>
    </location>
</feature>
<feature type="transmembrane region" description="Helical" evidence="1">
    <location>
        <begin position="212"/>
        <end position="245"/>
    </location>
</feature>
<dbReference type="Pfam" id="PF19597">
    <property type="entry name" value="TrbL_4"/>
    <property type="match status" value="1"/>
</dbReference>
<keyword evidence="1" id="KW-0812">Transmembrane</keyword>
<accession>A0A0C1TU72</accession>
<dbReference type="EMBL" id="AYSO01000020">
    <property type="protein sequence ID" value="KIE44309.1"/>
    <property type="molecule type" value="Genomic_DNA"/>
</dbReference>
<name>A0A0C1TU72_9CLOT</name>
<dbReference type="Proteomes" id="UP000031366">
    <property type="component" value="Unassembled WGS sequence"/>
</dbReference>
<feature type="transmembrane region" description="Helical" evidence="1">
    <location>
        <begin position="89"/>
        <end position="108"/>
    </location>
</feature>
<organism evidence="2 3">
    <name type="scientific">Clostridium argentinense CDC 2741</name>
    <dbReference type="NCBI Taxonomy" id="1418104"/>
    <lineage>
        <taxon>Bacteria</taxon>
        <taxon>Bacillati</taxon>
        <taxon>Bacillota</taxon>
        <taxon>Clostridia</taxon>
        <taxon>Eubacteriales</taxon>
        <taxon>Clostridiaceae</taxon>
        <taxon>Clostridium</taxon>
    </lineage>
</organism>
<keyword evidence="3" id="KW-1185">Reference proteome</keyword>
<dbReference type="OrthoDB" id="2931081at2"/>
<comment type="caution">
    <text evidence="2">The sequence shown here is derived from an EMBL/GenBank/DDBJ whole genome shotgun (WGS) entry which is preliminary data.</text>
</comment>
<dbReference type="RefSeq" id="WP_039637099.1">
    <property type="nucleotide sequence ID" value="NZ_AYSO01000020.1"/>
</dbReference>
<keyword evidence="1" id="KW-0472">Membrane</keyword>
<feature type="transmembrane region" description="Helical" evidence="1">
    <location>
        <begin position="50"/>
        <end position="68"/>
    </location>
</feature>
<protein>
    <submittedName>
        <fullName evidence="2">Putative membrane protein</fullName>
    </submittedName>
</protein>
<dbReference type="InterPro" id="IPR046084">
    <property type="entry name" value="TrbL_4"/>
</dbReference>
<feature type="transmembrane region" description="Helical" evidence="1">
    <location>
        <begin position="173"/>
        <end position="192"/>
    </location>
</feature>
<evidence type="ECO:0000256" key="1">
    <source>
        <dbReference type="SAM" id="Phobius"/>
    </source>
</evidence>